<dbReference type="eggNOG" id="KOG4197">
    <property type="taxonomic scope" value="Eukaryota"/>
</dbReference>
<feature type="repeat" description="PPR" evidence="2">
    <location>
        <begin position="85"/>
        <end position="116"/>
    </location>
</feature>
<dbReference type="Gene3D" id="1.25.40.10">
    <property type="entry name" value="Tetratricopeptide repeat domain"/>
    <property type="match status" value="2"/>
</dbReference>
<evidence type="ECO:0000313" key="4">
    <source>
        <dbReference type="Proteomes" id="UP000026915"/>
    </source>
</evidence>
<feature type="repeat" description="PPR" evidence="2">
    <location>
        <begin position="5"/>
        <end position="39"/>
    </location>
</feature>
<proteinExistence type="predicted"/>
<dbReference type="NCBIfam" id="TIGR00756">
    <property type="entry name" value="PPR"/>
    <property type="match status" value="2"/>
</dbReference>
<evidence type="ECO:0008006" key="5">
    <source>
        <dbReference type="Google" id="ProtNLM"/>
    </source>
</evidence>
<dbReference type="HOGENOM" id="CLU_2243411_0_0_1"/>
<organism evidence="3 4">
    <name type="scientific">Theobroma cacao</name>
    <name type="common">Cacao</name>
    <name type="synonym">Cocoa</name>
    <dbReference type="NCBI Taxonomy" id="3641"/>
    <lineage>
        <taxon>Eukaryota</taxon>
        <taxon>Viridiplantae</taxon>
        <taxon>Streptophyta</taxon>
        <taxon>Embryophyta</taxon>
        <taxon>Tracheophyta</taxon>
        <taxon>Spermatophyta</taxon>
        <taxon>Magnoliopsida</taxon>
        <taxon>eudicotyledons</taxon>
        <taxon>Gunneridae</taxon>
        <taxon>Pentapetalae</taxon>
        <taxon>rosids</taxon>
        <taxon>malvids</taxon>
        <taxon>Malvales</taxon>
        <taxon>Malvaceae</taxon>
        <taxon>Byttnerioideae</taxon>
        <taxon>Theobroma</taxon>
    </lineage>
</organism>
<dbReference type="PANTHER" id="PTHR45613:SF9">
    <property type="entry name" value="MITOCHONDRIAL GROUP I INTRON SPLICING FACTOR CCM1"/>
    <property type="match status" value="1"/>
</dbReference>
<accession>A0A061FSA7</accession>
<evidence type="ECO:0000313" key="3">
    <source>
        <dbReference type="EMBL" id="EOY19773.1"/>
    </source>
</evidence>
<dbReference type="InParanoid" id="A0A061FSA7"/>
<dbReference type="PANTHER" id="PTHR45613">
    <property type="entry name" value="PENTATRICOPEPTIDE REPEAT-CONTAINING PROTEIN"/>
    <property type="match status" value="1"/>
</dbReference>
<dbReference type="EMBL" id="CM001888">
    <property type="protein sequence ID" value="EOY19773.1"/>
    <property type="molecule type" value="Genomic_DNA"/>
</dbReference>
<dbReference type="AlphaFoldDB" id="A0A061FSA7"/>
<sequence length="116" mass="12723">MEKGPESPDNTIIAALCKDNRATEALKLSSEMRGQGIPPTVVTSNSLIHAMCNSCLWLFVKTIERLSVAQELFKEMMSTPGVVPNMIIYSALLYGLCTHGRIYDALGLFSVMRNNG</sequence>
<evidence type="ECO:0000256" key="1">
    <source>
        <dbReference type="ARBA" id="ARBA00022737"/>
    </source>
</evidence>
<keyword evidence="4" id="KW-1185">Reference proteome</keyword>
<dbReference type="InterPro" id="IPR011990">
    <property type="entry name" value="TPR-like_helical_dom_sf"/>
</dbReference>
<reference evidence="3 4" key="1">
    <citation type="journal article" date="2013" name="Genome Biol.">
        <title>The genome sequence of the most widely cultivated cacao type and its use to identify candidate genes regulating pod color.</title>
        <authorList>
            <person name="Motamayor J.C."/>
            <person name="Mockaitis K."/>
            <person name="Schmutz J."/>
            <person name="Haiminen N."/>
            <person name="Iii D.L."/>
            <person name="Cornejo O."/>
            <person name="Findley S.D."/>
            <person name="Zheng P."/>
            <person name="Utro F."/>
            <person name="Royaert S."/>
            <person name="Saski C."/>
            <person name="Jenkins J."/>
            <person name="Podicheti R."/>
            <person name="Zhao M."/>
            <person name="Scheffler B.E."/>
            <person name="Stack J.C."/>
            <person name="Feltus F.A."/>
            <person name="Mustiga G.M."/>
            <person name="Amores F."/>
            <person name="Phillips W."/>
            <person name="Marelli J.P."/>
            <person name="May G.D."/>
            <person name="Shapiro H."/>
            <person name="Ma J."/>
            <person name="Bustamante C.D."/>
            <person name="Schnell R.J."/>
            <person name="Main D."/>
            <person name="Gilbert D."/>
            <person name="Parida L."/>
            <person name="Kuhn D.N."/>
        </authorList>
    </citation>
    <scope>NUCLEOTIDE SEQUENCE [LARGE SCALE GENOMIC DNA]</scope>
    <source>
        <strain evidence="4">cv. Matina 1-6</strain>
    </source>
</reference>
<keyword evidence="1" id="KW-0677">Repeat</keyword>
<dbReference type="Proteomes" id="UP000026915">
    <property type="component" value="Chromosome 10"/>
</dbReference>
<dbReference type="Gramene" id="EOY19773">
    <property type="protein sequence ID" value="EOY19773"/>
    <property type="gene ID" value="TCM_045113"/>
</dbReference>
<protein>
    <recommendedName>
        <fullName evidence="5">Pentatricopeptide repeat-containing protein</fullName>
    </recommendedName>
</protein>
<name>A0A061FSA7_THECC</name>
<evidence type="ECO:0000256" key="2">
    <source>
        <dbReference type="PROSITE-ProRule" id="PRU00708"/>
    </source>
</evidence>
<dbReference type="Pfam" id="PF12854">
    <property type="entry name" value="PPR_1"/>
    <property type="match status" value="1"/>
</dbReference>
<dbReference type="PROSITE" id="PS51375">
    <property type="entry name" value="PPR"/>
    <property type="match status" value="2"/>
</dbReference>
<dbReference type="InterPro" id="IPR002885">
    <property type="entry name" value="PPR_rpt"/>
</dbReference>
<gene>
    <name evidence="3" type="ORF">TCM_045113</name>
</gene>
<dbReference type="Pfam" id="PF13041">
    <property type="entry name" value="PPR_2"/>
    <property type="match status" value="1"/>
</dbReference>